<evidence type="ECO:0000313" key="3">
    <source>
        <dbReference type="Proteomes" id="UP000187404"/>
    </source>
</evidence>
<dbReference type="Proteomes" id="UP000187404">
    <property type="component" value="Unassembled WGS sequence"/>
</dbReference>
<dbReference type="STRING" id="1261640.BHK98_09180"/>
<gene>
    <name evidence="2" type="ORF">BHK98_09180</name>
</gene>
<dbReference type="AlphaFoldDB" id="A0A1Q9JJ40"/>
<organism evidence="2 3">
    <name type="scientific">Hornefia porci</name>
    <dbReference type="NCBI Taxonomy" id="2652292"/>
    <lineage>
        <taxon>Bacteria</taxon>
        <taxon>Bacillati</taxon>
        <taxon>Bacillota</taxon>
        <taxon>Clostridia</taxon>
        <taxon>Peptostreptococcales</taxon>
        <taxon>Anaerovoracaceae</taxon>
        <taxon>Hornefia</taxon>
    </lineage>
</organism>
<name>A0A1Q9JJ40_9FIRM</name>
<feature type="domain" description="HTH cro/C1-type" evidence="1">
    <location>
        <begin position="63"/>
        <end position="85"/>
    </location>
</feature>
<dbReference type="PROSITE" id="PS50943">
    <property type="entry name" value="HTH_CROC1"/>
    <property type="match status" value="1"/>
</dbReference>
<evidence type="ECO:0000313" key="2">
    <source>
        <dbReference type="EMBL" id="OLR56220.1"/>
    </source>
</evidence>
<proteinExistence type="predicted"/>
<dbReference type="InterPro" id="IPR001387">
    <property type="entry name" value="Cro/C1-type_HTH"/>
</dbReference>
<sequence>MVQRYHKIQMQRLYEAHPELQYLPAAVHRIARKREMPITSIIAASGLSSSGFYAAMRNCEDFRRLPNLGTFFSLSDALGVSPEKLLSEMRVLAAEDSGQNKAIN</sequence>
<keyword evidence="3" id="KW-1185">Reference proteome</keyword>
<comment type="caution">
    <text evidence="2">The sequence shown here is derived from an EMBL/GenBank/DDBJ whole genome shotgun (WGS) entry which is preliminary data.</text>
</comment>
<evidence type="ECO:0000259" key="1">
    <source>
        <dbReference type="PROSITE" id="PS50943"/>
    </source>
</evidence>
<protein>
    <recommendedName>
        <fullName evidence="1">HTH cro/C1-type domain-containing protein</fullName>
    </recommendedName>
</protein>
<dbReference type="EMBL" id="MJIE01000001">
    <property type="protein sequence ID" value="OLR56220.1"/>
    <property type="molecule type" value="Genomic_DNA"/>
</dbReference>
<accession>A0A1Q9JJ40</accession>
<reference evidence="2 3" key="1">
    <citation type="journal article" date="2016" name="Appl. Environ. Microbiol.">
        <title>Function and Phylogeny of Bacterial Butyryl Coenzyme A:Acetate Transferases and Their Diversity in the Proximal Colon of Swine.</title>
        <authorList>
            <person name="Trachsel J."/>
            <person name="Bayles D.O."/>
            <person name="Looft T."/>
            <person name="Levine U.Y."/>
            <person name="Allen H.K."/>
        </authorList>
    </citation>
    <scope>NUCLEOTIDE SEQUENCE [LARGE SCALE GENOMIC DNA]</scope>
    <source>
        <strain evidence="2 3">68-3-10</strain>
    </source>
</reference>